<dbReference type="Proteomes" id="UP000261360">
    <property type="component" value="Unplaced"/>
</dbReference>
<dbReference type="PROSITE" id="PS50261">
    <property type="entry name" value="G_PROTEIN_RECEP_F2_4"/>
    <property type="match status" value="1"/>
</dbReference>
<protein>
    <recommendedName>
        <fullName evidence="11">Adhesion G protein-coupled receptor G2a</fullName>
    </recommendedName>
</protein>
<dbReference type="Gene3D" id="2.60.220.50">
    <property type="match status" value="1"/>
</dbReference>
<sequence length="329" mass="37170">SAFVEKTQTWITDGCETRETNGSITCHCSHLTFFAILMSPPPGNISTSDFKSLTYITSIGCGLSMFFLAVALFMHCLIRKRKASQATKILMNLFVAMFNLNFSFLVNESIANLGNYGACIVMAASMHYAMLATFSWFFIEALHLYLNLWTRPIQIKHYMMKICITGWVMPAVVVIALLATGKYDYLIIYTDDGNSAKMCWISDAVVHQGVNIGYYAVVFIFTFIIFILTVRQINLFNHAVDNAQNNSSIRTNTFSILGLFLLFGITWAFAFFSHGPMLIASYYIFTILNSFQVTLLVFIFCSFTSLVHSHQSIWWTHLAAKKVNGSLWS</sequence>
<feature type="transmembrane region" description="Helical" evidence="6">
    <location>
        <begin position="251"/>
        <end position="270"/>
    </location>
</feature>
<dbReference type="PANTHER" id="PTHR12011">
    <property type="entry name" value="ADHESION G-PROTEIN COUPLED RECEPTOR"/>
    <property type="match status" value="1"/>
</dbReference>
<evidence type="ECO:0000256" key="5">
    <source>
        <dbReference type="ARBA" id="ARBA00023157"/>
    </source>
</evidence>
<feature type="transmembrane region" description="Helical" evidence="6">
    <location>
        <begin position="126"/>
        <end position="146"/>
    </location>
</feature>
<evidence type="ECO:0000256" key="2">
    <source>
        <dbReference type="ARBA" id="ARBA00022692"/>
    </source>
</evidence>
<comment type="subcellular location">
    <subcellularLocation>
        <location evidence="1">Membrane</location>
        <topology evidence="1">Multi-pass membrane protein</topology>
    </subcellularLocation>
</comment>
<evidence type="ECO:0000256" key="6">
    <source>
        <dbReference type="SAM" id="Phobius"/>
    </source>
</evidence>
<proteinExistence type="predicted"/>
<dbReference type="PANTHER" id="PTHR12011:SF474">
    <property type="entry name" value="ADHESION G PROTEIN-COUPLED RECEPTOR G11-RELATED"/>
    <property type="match status" value="1"/>
</dbReference>
<dbReference type="Ensembl" id="ENSSLDT00000005858.1">
    <property type="protein sequence ID" value="ENSSLDP00000005665.1"/>
    <property type="gene ID" value="ENSSLDG00000004518.1"/>
</dbReference>
<feature type="transmembrane region" description="Helical" evidence="6">
    <location>
        <begin position="282"/>
        <end position="307"/>
    </location>
</feature>
<feature type="transmembrane region" description="Helical" evidence="6">
    <location>
        <begin position="212"/>
        <end position="230"/>
    </location>
</feature>
<keyword evidence="2 6" id="KW-0812">Transmembrane</keyword>
<evidence type="ECO:0000259" key="8">
    <source>
        <dbReference type="PROSITE" id="PS50261"/>
    </source>
</evidence>
<feature type="transmembrane region" description="Helical" evidence="6">
    <location>
        <begin position="89"/>
        <end position="106"/>
    </location>
</feature>
<dbReference type="GO" id="GO:0005886">
    <property type="term" value="C:plasma membrane"/>
    <property type="evidence" value="ECO:0007669"/>
    <property type="project" value="TreeGrafter"/>
</dbReference>
<evidence type="ECO:0000313" key="10">
    <source>
        <dbReference type="Proteomes" id="UP000261360"/>
    </source>
</evidence>
<dbReference type="GeneTree" id="ENSGT00940000164851"/>
<evidence type="ECO:0000313" key="9">
    <source>
        <dbReference type="Ensembl" id="ENSSLDP00000005665.1"/>
    </source>
</evidence>
<evidence type="ECO:0000256" key="4">
    <source>
        <dbReference type="ARBA" id="ARBA00023136"/>
    </source>
</evidence>
<keyword evidence="4 6" id="KW-0472">Membrane</keyword>
<accession>A0A3B4WNX7</accession>
<dbReference type="InterPro" id="IPR057244">
    <property type="entry name" value="GAIN_B"/>
</dbReference>
<dbReference type="GO" id="GO:0004930">
    <property type="term" value="F:G protein-coupled receptor activity"/>
    <property type="evidence" value="ECO:0007669"/>
    <property type="project" value="InterPro"/>
</dbReference>
<dbReference type="Pfam" id="PF00002">
    <property type="entry name" value="7tm_2"/>
    <property type="match status" value="1"/>
</dbReference>
<dbReference type="InterPro" id="IPR000203">
    <property type="entry name" value="GPS"/>
</dbReference>
<feature type="domain" description="G-protein coupled receptors family 2 profile 2" evidence="8">
    <location>
        <begin position="53"/>
        <end position="304"/>
    </location>
</feature>
<dbReference type="InterPro" id="IPR046338">
    <property type="entry name" value="GAIN_dom_sf"/>
</dbReference>
<reference evidence="9" key="1">
    <citation type="submission" date="2025-08" db="UniProtKB">
        <authorList>
            <consortium name="Ensembl"/>
        </authorList>
    </citation>
    <scope>IDENTIFICATION</scope>
</reference>
<organism evidence="9 10">
    <name type="scientific">Seriola lalandi dorsalis</name>
    <dbReference type="NCBI Taxonomy" id="1841481"/>
    <lineage>
        <taxon>Eukaryota</taxon>
        <taxon>Metazoa</taxon>
        <taxon>Chordata</taxon>
        <taxon>Craniata</taxon>
        <taxon>Vertebrata</taxon>
        <taxon>Euteleostomi</taxon>
        <taxon>Actinopterygii</taxon>
        <taxon>Neopterygii</taxon>
        <taxon>Teleostei</taxon>
        <taxon>Neoteleostei</taxon>
        <taxon>Acanthomorphata</taxon>
        <taxon>Carangaria</taxon>
        <taxon>Carangiformes</taxon>
        <taxon>Carangidae</taxon>
        <taxon>Seriola</taxon>
    </lineage>
</organism>
<dbReference type="GO" id="GO:0007189">
    <property type="term" value="P:adenylate cyclase-activating G protein-coupled receptor signaling pathway"/>
    <property type="evidence" value="ECO:0007669"/>
    <property type="project" value="TreeGrafter"/>
</dbReference>
<keyword evidence="3 6" id="KW-1133">Transmembrane helix</keyword>
<dbReference type="InterPro" id="IPR017981">
    <property type="entry name" value="GPCR_2-like_7TM"/>
</dbReference>
<reference evidence="9" key="2">
    <citation type="submission" date="2025-09" db="UniProtKB">
        <authorList>
            <consortium name="Ensembl"/>
        </authorList>
    </citation>
    <scope>IDENTIFICATION</scope>
</reference>
<evidence type="ECO:0000256" key="1">
    <source>
        <dbReference type="ARBA" id="ARBA00004141"/>
    </source>
</evidence>
<evidence type="ECO:0008006" key="11">
    <source>
        <dbReference type="Google" id="ProtNLM"/>
    </source>
</evidence>
<dbReference type="Pfam" id="PF01825">
    <property type="entry name" value="GPS"/>
    <property type="match status" value="1"/>
</dbReference>
<dbReference type="PROSITE" id="PS50221">
    <property type="entry name" value="GAIN_B"/>
    <property type="match status" value="1"/>
</dbReference>
<evidence type="ECO:0000259" key="7">
    <source>
        <dbReference type="PROSITE" id="PS50221"/>
    </source>
</evidence>
<dbReference type="AlphaFoldDB" id="A0A3B4WNX7"/>
<feature type="domain" description="GAIN-B" evidence="7">
    <location>
        <begin position="1"/>
        <end position="44"/>
    </location>
</feature>
<dbReference type="SMART" id="SM00303">
    <property type="entry name" value="GPS"/>
    <property type="match status" value="1"/>
</dbReference>
<feature type="transmembrane region" description="Helical" evidence="6">
    <location>
        <begin position="55"/>
        <end position="77"/>
    </location>
</feature>
<dbReference type="GO" id="GO:0007166">
    <property type="term" value="P:cell surface receptor signaling pathway"/>
    <property type="evidence" value="ECO:0007669"/>
    <property type="project" value="InterPro"/>
</dbReference>
<dbReference type="InterPro" id="IPR000832">
    <property type="entry name" value="GPCR_2_secretin-like"/>
</dbReference>
<keyword evidence="5" id="KW-1015">Disulfide bond</keyword>
<feature type="transmembrane region" description="Helical" evidence="6">
    <location>
        <begin position="158"/>
        <end position="179"/>
    </location>
</feature>
<evidence type="ECO:0000256" key="3">
    <source>
        <dbReference type="ARBA" id="ARBA00022989"/>
    </source>
</evidence>
<dbReference type="PRINTS" id="PR00249">
    <property type="entry name" value="GPCRSECRETIN"/>
</dbReference>
<keyword evidence="10" id="KW-1185">Reference proteome</keyword>
<name>A0A3B4WNX7_SERLL</name>
<dbReference type="Gene3D" id="1.20.1070.10">
    <property type="entry name" value="Rhodopsin 7-helix transmembrane proteins"/>
    <property type="match status" value="1"/>
</dbReference>